<dbReference type="PANTHER" id="PTHR36435">
    <property type="entry name" value="SLR1288 PROTEIN"/>
    <property type="match status" value="1"/>
</dbReference>
<organism evidence="3 4">
    <name type="scientific">Halorussus limi</name>
    <dbReference type="NCBI Taxonomy" id="2938695"/>
    <lineage>
        <taxon>Archaea</taxon>
        <taxon>Methanobacteriati</taxon>
        <taxon>Methanobacteriota</taxon>
        <taxon>Stenosarchaea group</taxon>
        <taxon>Halobacteria</taxon>
        <taxon>Halobacteriales</taxon>
        <taxon>Haladaptataceae</taxon>
        <taxon>Halorussus</taxon>
    </lineage>
</organism>
<dbReference type="EMBL" id="CP096659">
    <property type="protein sequence ID" value="UPV75549.1"/>
    <property type="molecule type" value="Genomic_DNA"/>
</dbReference>
<dbReference type="GO" id="GO:0004175">
    <property type="term" value="F:endopeptidase activity"/>
    <property type="evidence" value="ECO:0007669"/>
    <property type="project" value="UniProtKB-ARBA"/>
</dbReference>
<keyword evidence="3" id="KW-0378">Hydrolase</keyword>
<dbReference type="GO" id="GO:0080120">
    <property type="term" value="P:CAAX-box protein maturation"/>
    <property type="evidence" value="ECO:0007669"/>
    <property type="project" value="UniProtKB-ARBA"/>
</dbReference>
<dbReference type="InterPro" id="IPR003675">
    <property type="entry name" value="Rce1/LyrA-like_dom"/>
</dbReference>
<keyword evidence="3" id="KW-0482">Metalloprotease</keyword>
<feature type="transmembrane region" description="Helical" evidence="1">
    <location>
        <begin position="124"/>
        <end position="142"/>
    </location>
</feature>
<protein>
    <submittedName>
        <fullName evidence="3">CPBP family intramembrane metalloprotease</fullName>
    </submittedName>
</protein>
<sequence>MSHQSVSPARRVGVATGLAVLGVVLSVLLSIPVFVVSLGTVAQFAVALVLSELGFVAAGLVFLRATDEGLDFLRIRTPDLRALGVVVAGTVALFGYRLVAILTAQAAGLPLAGNSVTQLAEQGVLATLLLLVPLSVLVVGPAEEFLFRGVIQPYLDGAFSRALAVVLTSALFALVHLPTTWIATPNPIAVSVTLVILFGLSLLLGYLYVWTDNLVVPILVHGFYDALLFGLAYLVLSSETLPDGASAVALNV</sequence>
<name>A0A8U0HXH7_9EURY</name>
<feature type="transmembrane region" description="Helical" evidence="1">
    <location>
        <begin position="83"/>
        <end position="104"/>
    </location>
</feature>
<keyword evidence="3" id="KW-0645">Protease</keyword>
<feature type="transmembrane region" description="Helical" evidence="1">
    <location>
        <begin position="41"/>
        <end position="63"/>
    </location>
</feature>
<reference evidence="3 4" key="1">
    <citation type="submission" date="2022-04" db="EMBL/GenBank/DDBJ databases">
        <title>Diverse halophilic archaea isolated from saline environments.</title>
        <authorList>
            <person name="Cui H.-L."/>
        </authorList>
    </citation>
    <scope>NUCLEOTIDE SEQUENCE [LARGE SCALE GENOMIC DNA]</scope>
    <source>
        <strain evidence="3 4">XZYJT49</strain>
    </source>
</reference>
<keyword evidence="1" id="KW-1133">Transmembrane helix</keyword>
<dbReference type="RefSeq" id="WP_248651589.1">
    <property type="nucleotide sequence ID" value="NZ_CP096659.1"/>
</dbReference>
<dbReference type="InterPro" id="IPR052710">
    <property type="entry name" value="CAAX_protease"/>
</dbReference>
<evidence type="ECO:0000313" key="3">
    <source>
        <dbReference type="EMBL" id="UPV75549.1"/>
    </source>
</evidence>
<keyword evidence="1" id="KW-0812">Transmembrane</keyword>
<dbReference type="GO" id="GO:0008237">
    <property type="term" value="F:metallopeptidase activity"/>
    <property type="evidence" value="ECO:0007669"/>
    <property type="project" value="UniProtKB-KW"/>
</dbReference>
<gene>
    <name evidence="3" type="ORF">M0R89_05645</name>
</gene>
<dbReference type="GeneID" id="72184662"/>
<accession>A0A8U0HXH7</accession>
<proteinExistence type="predicted"/>
<dbReference type="PANTHER" id="PTHR36435:SF1">
    <property type="entry name" value="CAAX AMINO TERMINAL PROTEASE FAMILY PROTEIN"/>
    <property type="match status" value="1"/>
</dbReference>
<feature type="transmembrane region" description="Helical" evidence="1">
    <location>
        <begin position="162"/>
        <end position="182"/>
    </location>
</feature>
<evidence type="ECO:0000313" key="4">
    <source>
        <dbReference type="Proteomes" id="UP000830729"/>
    </source>
</evidence>
<dbReference type="AlphaFoldDB" id="A0A8U0HXH7"/>
<feature type="transmembrane region" description="Helical" evidence="1">
    <location>
        <begin position="216"/>
        <end position="236"/>
    </location>
</feature>
<keyword evidence="4" id="KW-1185">Reference proteome</keyword>
<dbReference type="Proteomes" id="UP000830729">
    <property type="component" value="Chromosome"/>
</dbReference>
<feature type="transmembrane region" description="Helical" evidence="1">
    <location>
        <begin position="12"/>
        <end position="35"/>
    </location>
</feature>
<feature type="domain" description="CAAX prenyl protease 2/Lysostaphin resistance protein A-like" evidence="2">
    <location>
        <begin position="127"/>
        <end position="226"/>
    </location>
</feature>
<dbReference type="Pfam" id="PF02517">
    <property type="entry name" value="Rce1-like"/>
    <property type="match status" value="1"/>
</dbReference>
<evidence type="ECO:0000256" key="1">
    <source>
        <dbReference type="SAM" id="Phobius"/>
    </source>
</evidence>
<feature type="transmembrane region" description="Helical" evidence="1">
    <location>
        <begin position="188"/>
        <end position="209"/>
    </location>
</feature>
<keyword evidence="1" id="KW-0472">Membrane</keyword>
<evidence type="ECO:0000259" key="2">
    <source>
        <dbReference type="Pfam" id="PF02517"/>
    </source>
</evidence>
<dbReference type="KEGG" id="halx:M0R89_05645"/>